<evidence type="ECO:0000313" key="2">
    <source>
        <dbReference type="Proteomes" id="UP001189122"/>
    </source>
</evidence>
<dbReference type="EMBL" id="CACRZD030000001">
    <property type="protein sequence ID" value="CAA6653475.1"/>
    <property type="molecule type" value="Genomic_DNA"/>
</dbReference>
<protein>
    <submittedName>
        <fullName evidence="1">Uncharacterized protein</fullName>
    </submittedName>
</protein>
<organism evidence="1">
    <name type="scientific">Spirodela intermedia</name>
    <name type="common">Intermediate duckweed</name>
    <dbReference type="NCBI Taxonomy" id="51605"/>
    <lineage>
        <taxon>Eukaryota</taxon>
        <taxon>Viridiplantae</taxon>
        <taxon>Streptophyta</taxon>
        <taxon>Embryophyta</taxon>
        <taxon>Tracheophyta</taxon>
        <taxon>Spermatophyta</taxon>
        <taxon>Magnoliopsida</taxon>
        <taxon>Liliopsida</taxon>
        <taxon>Araceae</taxon>
        <taxon>Lemnoideae</taxon>
        <taxon>Spirodela</taxon>
    </lineage>
</organism>
<dbReference type="PANTHER" id="PTHR21477:SF12">
    <property type="entry name" value="PROTEIN PHLOEM PROTEIN 2-LIKE A10"/>
    <property type="match status" value="1"/>
</dbReference>
<accession>A0A7I8I7D4</accession>
<gene>
    <name evidence="1" type="ORF">SI7747_01000065</name>
</gene>
<dbReference type="PANTHER" id="PTHR21477">
    <property type="entry name" value="ZGC:172139"/>
    <property type="match status" value="1"/>
</dbReference>
<dbReference type="EMBL" id="LR743588">
    <property type="protein sequence ID" value="CAA2613660.1"/>
    <property type="molecule type" value="Genomic_DNA"/>
</dbReference>
<dbReference type="InterPro" id="IPR019141">
    <property type="entry name" value="DUF2045"/>
</dbReference>
<dbReference type="Proteomes" id="UP001189122">
    <property type="component" value="Unassembled WGS sequence"/>
</dbReference>
<proteinExistence type="predicted"/>
<evidence type="ECO:0000313" key="1">
    <source>
        <dbReference type="EMBL" id="CAA2613660.1"/>
    </source>
</evidence>
<keyword evidence="2" id="KW-1185">Reference proteome</keyword>
<reference evidence="1 2" key="1">
    <citation type="submission" date="2019-12" db="EMBL/GenBank/DDBJ databases">
        <authorList>
            <person name="Scholz U."/>
            <person name="Mascher M."/>
            <person name="Fiebig A."/>
        </authorList>
    </citation>
    <scope>NUCLEOTIDE SEQUENCE</scope>
</reference>
<name>A0A7I8I7D4_SPIIN</name>
<sequence length="260" mass="27527">MELPMARAALDFSRRRRRWLLLLAAAGAAGYGAYRVYHLPAVAEKRRRLAKLLRAMVSLAEAFSASAETFGWSRRTLTQLSKIAVSDEFAGSVSRISEAVTFGVLRGVVASESGSGSKPGSQTESSVAERLLDKLFSTAGSGFASVVVGSFARNLVMALYSAQAEMSTGAASDGGGGAADASSVPQWVSLICDDKFRLLIGDCIQGCEGRRGEIAGRGAEVMRYVTTKSMLSVTVCLALCLHLFSETRVLVLHSLSISSS</sequence>
<dbReference type="AlphaFoldDB" id="A0A7I8I7D4"/>